<dbReference type="PANTHER" id="PTHR23274:SF48">
    <property type="entry name" value="ATP-DEPENDENT DNA HELICASE"/>
    <property type="match status" value="1"/>
</dbReference>
<dbReference type="Proteomes" id="UP000075243">
    <property type="component" value="Unassembled WGS sequence"/>
</dbReference>
<organism evidence="1 2">
    <name type="scientific">Cajanus cajan</name>
    <name type="common">Pigeon pea</name>
    <name type="synonym">Cajanus indicus</name>
    <dbReference type="NCBI Taxonomy" id="3821"/>
    <lineage>
        <taxon>Eukaryota</taxon>
        <taxon>Viridiplantae</taxon>
        <taxon>Streptophyta</taxon>
        <taxon>Embryophyta</taxon>
        <taxon>Tracheophyta</taxon>
        <taxon>Spermatophyta</taxon>
        <taxon>Magnoliopsida</taxon>
        <taxon>eudicotyledons</taxon>
        <taxon>Gunneridae</taxon>
        <taxon>Pentapetalae</taxon>
        <taxon>rosids</taxon>
        <taxon>fabids</taxon>
        <taxon>Fabales</taxon>
        <taxon>Fabaceae</taxon>
        <taxon>Papilionoideae</taxon>
        <taxon>50 kb inversion clade</taxon>
        <taxon>NPAAA clade</taxon>
        <taxon>indigoferoid/millettioid clade</taxon>
        <taxon>Phaseoleae</taxon>
        <taxon>Cajanus</taxon>
    </lineage>
</organism>
<dbReference type="STRING" id="3821.A0A151R670"/>
<dbReference type="AlphaFoldDB" id="A0A151R670"/>
<accession>A0A151R670</accession>
<keyword evidence="2" id="KW-1185">Reference proteome</keyword>
<evidence type="ECO:0000313" key="2">
    <source>
        <dbReference type="Proteomes" id="UP000075243"/>
    </source>
</evidence>
<dbReference type="GO" id="GO:0006260">
    <property type="term" value="P:DNA replication"/>
    <property type="evidence" value="ECO:0007669"/>
    <property type="project" value="TreeGrafter"/>
</dbReference>
<dbReference type="GO" id="GO:0005657">
    <property type="term" value="C:replication fork"/>
    <property type="evidence" value="ECO:0007669"/>
    <property type="project" value="TreeGrafter"/>
</dbReference>
<dbReference type="PANTHER" id="PTHR23274">
    <property type="entry name" value="DNA HELICASE-RELATED"/>
    <property type="match status" value="1"/>
</dbReference>
<gene>
    <name evidence="1" type="ORF">KK1_040739</name>
</gene>
<protein>
    <submittedName>
        <fullName evidence="1">Uncharacterized protein</fullName>
    </submittedName>
</protein>
<evidence type="ECO:0000313" key="1">
    <source>
        <dbReference type="EMBL" id="KYP38027.1"/>
    </source>
</evidence>
<dbReference type="Gramene" id="C.cajan_40681.t">
    <property type="protein sequence ID" value="C.cajan_40681.t.cds1"/>
    <property type="gene ID" value="C.cajan_40681"/>
</dbReference>
<reference evidence="1" key="1">
    <citation type="journal article" date="2012" name="Nat. Biotechnol.">
        <title>Draft genome sequence of pigeonpea (Cajanus cajan), an orphan legume crop of resource-poor farmers.</title>
        <authorList>
            <person name="Varshney R.K."/>
            <person name="Chen W."/>
            <person name="Li Y."/>
            <person name="Bharti A.K."/>
            <person name="Saxena R.K."/>
            <person name="Schlueter J.A."/>
            <person name="Donoghue M.T."/>
            <person name="Azam S."/>
            <person name="Fan G."/>
            <person name="Whaley A.M."/>
            <person name="Farmer A.D."/>
            <person name="Sheridan J."/>
            <person name="Iwata A."/>
            <person name="Tuteja R."/>
            <person name="Penmetsa R.V."/>
            <person name="Wu W."/>
            <person name="Upadhyaya H.D."/>
            <person name="Yang S.P."/>
            <person name="Shah T."/>
            <person name="Saxena K.B."/>
            <person name="Michael T."/>
            <person name="McCombie W.R."/>
            <person name="Yang B."/>
            <person name="Zhang G."/>
            <person name="Yang H."/>
            <person name="Wang J."/>
            <person name="Spillane C."/>
            <person name="Cook D.R."/>
            <person name="May G.D."/>
            <person name="Xu X."/>
            <person name="Jackson S.A."/>
        </authorList>
    </citation>
    <scope>NUCLEOTIDE SEQUENCE [LARGE SCALE GENOMIC DNA]</scope>
</reference>
<proteinExistence type="predicted"/>
<feature type="non-terminal residue" evidence="1">
    <location>
        <position position="1"/>
    </location>
</feature>
<dbReference type="EMBL" id="KQ484044">
    <property type="protein sequence ID" value="KYP38027.1"/>
    <property type="molecule type" value="Genomic_DNA"/>
</dbReference>
<sequence>ENVSKGKVMSESNDDLKVFILRISLTPFDIRISFKFQDRQFPPTISFTMTINIVGVFLLDKVFSNGQLYVAIISRVTSRSGLKILVKDNDNNDTNIATNVIYKDLFFFCNI</sequence>
<name>A0A151R670_CAJCA</name>